<evidence type="ECO:0000313" key="3">
    <source>
        <dbReference type="Proteomes" id="UP000325315"/>
    </source>
</evidence>
<proteinExistence type="predicted"/>
<evidence type="ECO:0000313" key="2">
    <source>
        <dbReference type="EMBL" id="KAA3467393.1"/>
    </source>
</evidence>
<dbReference type="AlphaFoldDB" id="A0A5B6VE26"/>
<protein>
    <recommendedName>
        <fullName evidence="4">Retrovirus-related Pol polyprotein from transposon opus</fullName>
    </recommendedName>
</protein>
<feature type="compositionally biased region" description="Basic and acidic residues" evidence="1">
    <location>
        <begin position="220"/>
        <end position="235"/>
    </location>
</feature>
<dbReference type="Proteomes" id="UP000325315">
    <property type="component" value="Unassembled WGS sequence"/>
</dbReference>
<feature type="region of interest" description="Disordered" evidence="1">
    <location>
        <begin position="198"/>
        <end position="235"/>
    </location>
</feature>
<dbReference type="Gene3D" id="2.40.70.10">
    <property type="entry name" value="Acid Proteases"/>
    <property type="match status" value="1"/>
</dbReference>
<dbReference type="InterPro" id="IPR021109">
    <property type="entry name" value="Peptidase_aspartic_dom_sf"/>
</dbReference>
<dbReference type="CDD" id="cd00303">
    <property type="entry name" value="retropepsin_like"/>
    <property type="match status" value="1"/>
</dbReference>
<name>A0A5B6VE26_9ROSI</name>
<dbReference type="OrthoDB" id="1937287at2759"/>
<evidence type="ECO:0000256" key="1">
    <source>
        <dbReference type="SAM" id="MobiDB-lite"/>
    </source>
</evidence>
<comment type="caution">
    <text evidence="2">The sequence shown here is derived from an EMBL/GenBank/DDBJ whole genome shotgun (WGS) entry which is preliminary data.</text>
</comment>
<accession>A0A5B6VE26</accession>
<gene>
    <name evidence="2" type="ORF">EPI10_002408</name>
</gene>
<dbReference type="PANTHER" id="PTHR33067">
    <property type="entry name" value="RNA-DIRECTED DNA POLYMERASE-RELATED"/>
    <property type="match status" value="1"/>
</dbReference>
<organism evidence="2 3">
    <name type="scientific">Gossypium australe</name>
    <dbReference type="NCBI Taxonomy" id="47621"/>
    <lineage>
        <taxon>Eukaryota</taxon>
        <taxon>Viridiplantae</taxon>
        <taxon>Streptophyta</taxon>
        <taxon>Embryophyta</taxon>
        <taxon>Tracheophyta</taxon>
        <taxon>Spermatophyta</taxon>
        <taxon>Magnoliopsida</taxon>
        <taxon>eudicotyledons</taxon>
        <taxon>Gunneridae</taxon>
        <taxon>Pentapetalae</taxon>
        <taxon>rosids</taxon>
        <taxon>malvids</taxon>
        <taxon>Malvales</taxon>
        <taxon>Malvaceae</taxon>
        <taxon>Malvoideae</taxon>
        <taxon>Gossypium</taxon>
    </lineage>
</organism>
<reference evidence="3" key="1">
    <citation type="journal article" date="2019" name="Plant Biotechnol. J.">
        <title>Genome sequencing of the Australian wild diploid species Gossypium australe highlights disease resistance and delayed gland morphogenesis.</title>
        <authorList>
            <person name="Cai Y."/>
            <person name="Cai X."/>
            <person name="Wang Q."/>
            <person name="Wang P."/>
            <person name="Zhang Y."/>
            <person name="Cai C."/>
            <person name="Xu Y."/>
            <person name="Wang K."/>
            <person name="Zhou Z."/>
            <person name="Wang C."/>
            <person name="Geng S."/>
            <person name="Li B."/>
            <person name="Dong Q."/>
            <person name="Hou Y."/>
            <person name="Wang H."/>
            <person name="Ai P."/>
            <person name="Liu Z."/>
            <person name="Yi F."/>
            <person name="Sun M."/>
            <person name="An G."/>
            <person name="Cheng J."/>
            <person name="Zhang Y."/>
            <person name="Shi Q."/>
            <person name="Xie Y."/>
            <person name="Shi X."/>
            <person name="Chang Y."/>
            <person name="Huang F."/>
            <person name="Chen Y."/>
            <person name="Hong S."/>
            <person name="Mi L."/>
            <person name="Sun Q."/>
            <person name="Zhang L."/>
            <person name="Zhou B."/>
            <person name="Peng R."/>
            <person name="Zhang X."/>
            <person name="Liu F."/>
        </authorList>
    </citation>
    <scope>NUCLEOTIDE SEQUENCE [LARGE SCALE GENOMIC DNA]</scope>
    <source>
        <strain evidence="3">cv. PA1801</strain>
    </source>
</reference>
<sequence>MLNYAKAMKEFLSKKRRLGEFETNKLPHKLKDLGSFTIPCNIGESYYSKALCDLGSSINLMPTSVFRRLGIGKVRSTTVTLQLTDQSFPYLEGKIEDVLVRVDKFIFPTDFIILDFEIDKKVSIILGRPFLAICRTIIDVQKGEPTMRVQAVRSPDEVKNCSTISETDLLVPTKLEFNYSNNLLKGISFDSSHQDEDETCLKANSEGSSSKAQFESLELSSHEYRKPNPSREKPL</sequence>
<keyword evidence="3" id="KW-1185">Reference proteome</keyword>
<dbReference type="EMBL" id="SMMG02000007">
    <property type="protein sequence ID" value="KAA3467393.1"/>
    <property type="molecule type" value="Genomic_DNA"/>
</dbReference>
<evidence type="ECO:0008006" key="4">
    <source>
        <dbReference type="Google" id="ProtNLM"/>
    </source>
</evidence>